<proteinExistence type="predicted"/>
<feature type="compositionally biased region" description="Polar residues" evidence="1">
    <location>
        <begin position="17"/>
        <end position="30"/>
    </location>
</feature>
<organism evidence="2 3">
    <name type="scientific">Miscanthus lutarioriparius</name>
    <dbReference type="NCBI Taxonomy" id="422564"/>
    <lineage>
        <taxon>Eukaryota</taxon>
        <taxon>Viridiplantae</taxon>
        <taxon>Streptophyta</taxon>
        <taxon>Embryophyta</taxon>
        <taxon>Tracheophyta</taxon>
        <taxon>Spermatophyta</taxon>
        <taxon>Magnoliopsida</taxon>
        <taxon>Liliopsida</taxon>
        <taxon>Poales</taxon>
        <taxon>Poaceae</taxon>
        <taxon>PACMAD clade</taxon>
        <taxon>Panicoideae</taxon>
        <taxon>Andropogonodae</taxon>
        <taxon>Andropogoneae</taxon>
        <taxon>Saccharinae</taxon>
        <taxon>Miscanthus</taxon>
    </lineage>
</organism>
<sequence length="191" mass="21109">MDRRRQHCVQLARPKSDSSSANNTKPTRQQPNDDDAAHLLISMCPSLYLAVYSGRTEEVMEELLLHQKGAARDHGKAAAGIRHEQCDILEVSAERNTVPHVAAEKGHDELIQELYHRFREHGLLLSHRNTALDTPLHCTARAGHVRAVPGLRREHPRMQKRGRRHGPAPVRKARIRHGGGGPGVGGGRTGG</sequence>
<comment type="caution">
    <text evidence="2">The sequence shown here is derived from an EMBL/GenBank/DDBJ whole genome shotgun (WGS) entry which is preliminary data.</text>
</comment>
<feature type="compositionally biased region" description="Basic residues" evidence="1">
    <location>
        <begin position="158"/>
        <end position="177"/>
    </location>
</feature>
<dbReference type="Proteomes" id="UP000604825">
    <property type="component" value="Unassembled WGS sequence"/>
</dbReference>
<gene>
    <name evidence="2" type="ORF">NCGR_LOCUS41981</name>
</gene>
<dbReference type="AlphaFoldDB" id="A0A811QCR2"/>
<reference evidence="2" key="1">
    <citation type="submission" date="2020-10" db="EMBL/GenBank/DDBJ databases">
        <authorList>
            <person name="Han B."/>
            <person name="Lu T."/>
            <person name="Zhao Q."/>
            <person name="Huang X."/>
            <person name="Zhao Y."/>
        </authorList>
    </citation>
    <scope>NUCLEOTIDE SEQUENCE</scope>
</reference>
<feature type="region of interest" description="Disordered" evidence="1">
    <location>
        <begin position="153"/>
        <end position="191"/>
    </location>
</feature>
<keyword evidence="3" id="KW-1185">Reference proteome</keyword>
<evidence type="ECO:0000313" key="2">
    <source>
        <dbReference type="EMBL" id="CAD6258509.1"/>
    </source>
</evidence>
<evidence type="ECO:0000313" key="3">
    <source>
        <dbReference type="Proteomes" id="UP000604825"/>
    </source>
</evidence>
<evidence type="ECO:0000256" key="1">
    <source>
        <dbReference type="SAM" id="MobiDB-lite"/>
    </source>
</evidence>
<accession>A0A811QCR2</accession>
<dbReference type="Gene3D" id="1.25.40.20">
    <property type="entry name" value="Ankyrin repeat-containing domain"/>
    <property type="match status" value="1"/>
</dbReference>
<name>A0A811QCR2_9POAL</name>
<dbReference type="InterPro" id="IPR036770">
    <property type="entry name" value="Ankyrin_rpt-contain_sf"/>
</dbReference>
<dbReference type="SUPFAM" id="SSF48403">
    <property type="entry name" value="Ankyrin repeat"/>
    <property type="match status" value="1"/>
</dbReference>
<feature type="compositionally biased region" description="Gly residues" evidence="1">
    <location>
        <begin position="178"/>
        <end position="191"/>
    </location>
</feature>
<dbReference type="EMBL" id="CAJGYO010000010">
    <property type="protein sequence ID" value="CAD6258509.1"/>
    <property type="molecule type" value="Genomic_DNA"/>
</dbReference>
<dbReference type="Pfam" id="PF13637">
    <property type="entry name" value="Ank_4"/>
    <property type="match status" value="1"/>
</dbReference>
<dbReference type="OrthoDB" id="690470at2759"/>
<feature type="region of interest" description="Disordered" evidence="1">
    <location>
        <begin position="1"/>
        <end position="33"/>
    </location>
</feature>
<protein>
    <submittedName>
        <fullName evidence="2">Uncharacterized protein</fullName>
    </submittedName>
</protein>
<dbReference type="InterPro" id="IPR002110">
    <property type="entry name" value="Ankyrin_rpt"/>
</dbReference>